<sequence>MYMKAMTGAPSIAGTLELTIVILVEMRSAEYSEFSWDRTRFDMVYILLRWMKLCETLPQDEKFVQLISEIH</sequence>
<reference evidence="1" key="1">
    <citation type="journal article" date="2017" name="Nature">
        <title>The genome of Chenopodium quinoa.</title>
        <authorList>
            <person name="Jarvis D.E."/>
            <person name="Ho Y.S."/>
            <person name="Lightfoot D.J."/>
            <person name="Schmoeckel S.M."/>
            <person name="Li B."/>
            <person name="Borm T.J.A."/>
            <person name="Ohyanagi H."/>
            <person name="Mineta K."/>
            <person name="Michell C.T."/>
            <person name="Saber N."/>
            <person name="Kharbatia N.M."/>
            <person name="Rupper R.R."/>
            <person name="Sharp A.R."/>
            <person name="Dally N."/>
            <person name="Boughton B.A."/>
            <person name="Woo Y.H."/>
            <person name="Gao G."/>
            <person name="Schijlen E.G.W.M."/>
            <person name="Guo X."/>
            <person name="Momin A.A."/>
            <person name="Negrao S."/>
            <person name="Al-Babili S."/>
            <person name="Gehring C."/>
            <person name="Roessner U."/>
            <person name="Jung C."/>
            <person name="Murphy K."/>
            <person name="Arold S.T."/>
            <person name="Gojobori T."/>
            <person name="van der Linden C.G."/>
            <person name="van Loo E.N."/>
            <person name="Jellen E.N."/>
            <person name="Maughan P.J."/>
            <person name="Tester M."/>
        </authorList>
    </citation>
    <scope>NUCLEOTIDE SEQUENCE [LARGE SCALE GENOMIC DNA]</scope>
    <source>
        <strain evidence="1">cv. PI 614886</strain>
    </source>
</reference>
<dbReference type="AlphaFoldDB" id="A0A803LRK7"/>
<evidence type="ECO:0000313" key="1">
    <source>
        <dbReference type="EnsemblPlants" id="AUR62017586-RA:cds"/>
    </source>
</evidence>
<dbReference type="EnsemblPlants" id="AUR62017586-RA">
    <property type="protein sequence ID" value="AUR62017586-RA:cds"/>
    <property type="gene ID" value="AUR62017586"/>
</dbReference>
<evidence type="ECO:0000313" key="2">
    <source>
        <dbReference type="Proteomes" id="UP000596660"/>
    </source>
</evidence>
<accession>A0A803LRK7</accession>
<protein>
    <submittedName>
        <fullName evidence="1">Uncharacterized protein</fullName>
    </submittedName>
</protein>
<reference evidence="1" key="2">
    <citation type="submission" date="2021-03" db="UniProtKB">
        <authorList>
            <consortium name="EnsemblPlants"/>
        </authorList>
    </citation>
    <scope>IDENTIFICATION</scope>
</reference>
<dbReference type="Gramene" id="AUR62017586-RA">
    <property type="protein sequence ID" value="AUR62017586-RA:cds"/>
    <property type="gene ID" value="AUR62017586"/>
</dbReference>
<dbReference type="Proteomes" id="UP000596660">
    <property type="component" value="Unplaced"/>
</dbReference>
<name>A0A803LRK7_CHEQI</name>
<keyword evidence="2" id="KW-1185">Reference proteome</keyword>
<organism evidence="1 2">
    <name type="scientific">Chenopodium quinoa</name>
    <name type="common">Quinoa</name>
    <dbReference type="NCBI Taxonomy" id="63459"/>
    <lineage>
        <taxon>Eukaryota</taxon>
        <taxon>Viridiplantae</taxon>
        <taxon>Streptophyta</taxon>
        <taxon>Embryophyta</taxon>
        <taxon>Tracheophyta</taxon>
        <taxon>Spermatophyta</taxon>
        <taxon>Magnoliopsida</taxon>
        <taxon>eudicotyledons</taxon>
        <taxon>Gunneridae</taxon>
        <taxon>Pentapetalae</taxon>
        <taxon>Caryophyllales</taxon>
        <taxon>Chenopodiaceae</taxon>
        <taxon>Chenopodioideae</taxon>
        <taxon>Atripliceae</taxon>
        <taxon>Chenopodium</taxon>
    </lineage>
</organism>
<proteinExistence type="predicted"/>